<feature type="region of interest" description="Disordered" evidence="1">
    <location>
        <begin position="78"/>
        <end position="111"/>
    </location>
</feature>
<dbReference type="AlphaFoldDB" id="A0AAV3RE64"/>
<sequence length="111" mass="11968">MVSTSSSPGSMLLATAMAVSGTVVLLALGIQKSTDDFLVNSVRQPSLPRSCLSSGSKKEKKKKRVHFAIDVVVPTGNNEEYRKKTQRNSSKAMEDSSGSNKMALHRESIIV</sequence>
<feature type="compositionally biased region" description="Polar residues" evidence="1">
    <location>
        <begin position="87"/>
        <end position="100"/>
    </location>
</feature>
<organism evidence="3 4">
    <name type="scientific">Lithospermum erythrorhizon</name>
    <name type="common">Purple gromwell</name>
    <name type="synonym">Lithospermum officinale var. erythrorhizon</name>
    <dbReference type="NCBI Taxonomy" id="34254"/>
    <lineage>
        <taxon>Eukaryota</taxon>
        <taxon>Viridiplantae</taxon>
        <taxon>Streptophyta</taxon>
        <taxon>Embryophyta</taxon>
        <taxon>Tracheophyta</taxon>
        <taxon>Spermatophyta</taxon>
        <taxon>Magnoliopsida</taxon>
        <taxon>eudicotyledons</taxon>
        <taxon>Gunneridae</taxon>
        <taxon>Pentapetalae</taxon>
        <taxon>asterids</taxon>
        <taxon>lamiids</taxon>
        <taxon>Boraginales</taxon>
        <taxon>Boraginaceae</taxon>
        <taxon>Boraginoideae</taxon>
        <taxon>Lithospermeae</taxon>
        <taxon>Lithospermum</taxon>
    </lineage>
</organism>
<gene>
    <name evidence="3" type="ORF">LIER_28018</name>
</gene>
<keyword evidence="2" id="KW-0472">Membrane</keyword>
<keyword evidence="2" id="KW-0812">Transmembrane</keyword>
<comment type="caution">
    <text evidence="3">The sequence shown here is derived from an EMBL/GenBank/DDBJ whole genome shotgun (WGS) entry which is preliminary data.</text>
</comment>
<evidence type="ECO:0000313" key="3">
    <source>
        <dbReference type="EMBL" id="GAA0174682.1"/>
    </source>
</evidence>
<keyword evidence="2" id="KW-1133">Transmembrane helix</keyword>
<dbReference type="EMBL" id="BAABME010009174">
    <property type="protein sequence ID" value="GAA0174682.1"/>
    <property type="molecule type" value="Genomic_DNA"/>
</dbReference>
<dbReference type="Proteomes" id="UP001454036">
    <property type="component" value="Unassembled WGS sequence"/>
</dbReference>
<dbReference type="PANTHER" id="PTHR33564:SF11">
    <property type="entry name" value="OS06G0604600 PROTEIN"/>
    <property type="match status" value="1"/>
</dbReference>
<proteinExistence type="predicted"/>
<name>A0AAV3RE64_LITER</name>
<feature type="transmembrane region" description="Helical" evidence="2">
    <location>
        <begin position="12"/>
        <end position="30"/>
    </location>
</feature>
<reference evidence="3 4" key="1">
    <citation type="submission" date="2024-01" db="EMBL/GenBank/DDBJ databases">
        <title>The complete chloroplast genome sequence of Lithospermum erythrorhizon: insights into the phylogenetic relationship among Boraginaceae species and the maternal lineages of purple gromwells.</title>
        <authorList>
            <person name="Okada T."/>
            <person name="Watanabe K."/>
        </authorList>
    </citation>
    <scope>NUCLEOTIDE SEQUENCE [LARGE SCALE GENOMIC DNA]</scope>
</reference>
<keyword evidence="4" id="KW-1185">Reference proteome</keyword>
<protein>
    <submittedName>
        <fullName evidence="3">Uncharacterized protein</fullName>
    </submittedName>
</protein>
<dbReference type="PANTHER" id="PTHR33564">
    <property type="entry name" value="TRANSMEMBRANE PROTEIN"/>
    <property type="match status" value="1"/>
</dbReference>
<evidence type="ECO:0000256" key="2">
    <source>
        <dbReference type="SAM" id="Phobius"/>
    </source>
</evidence>
<accession>A0AAV3RE64</accession>
<evidence type="ECO:0000313" key="4">
    <source>
        <dbReference type="Proteomes" id="UP001454036"/>
    </source>
</evidence>
<evidence type="ECO:0000256" key="1">
    <source>
        <dbReference type="SAM" id="MobiDB-lite"/>
    </source>
</evidence>